<feature type="region of interest" description="Disordered" evidence="5">
    <location>
        <begin position="30"/>
        <end position="70"/>
    </location>
</feature>
<dbReference type="GO" id="GO:0022857">
    <property type="term" value="F:transmembrane transporter activity"/>
    <property type="evidence" value="ECO:0007669"/>
    <property type="project" value="InterPro"/>
</dbReference>
<keyword evidence="8" id="KW-1185">Reference proteome</keyword>
<dbReference type="Gene3D" id="1.20.1250.20">
    <property type="entry name" value="MFS general substrate transporter like domains"/>
    <property type="match status" value="1"/>
</dbReference>
<feature type="transmembrane region" description="Helical" evidence="6">
    <location>
        <begin position="118"/>
        <end position="140"/>
    </location>
</feature>
<evidence type="ECO:0000256" key="2">
    <source>
        <dbReference type="ARBA" id="ARBA00022692"/>
    </source>
</evidence>
<feature type="transmembrane region" description="Helical" evidence="6">
    <location>
        <begin position="175"/>
        <end position="195"/>
    </location>
</feature>
<feature type="transmembrane region" description="Helical" evidence="6">
    <location>
        <begin position="392"/>
        <end position="416"/>
    </location>
</feature>
<evidence type="ECO:0000313" key="7">
    <source>
        <dbReference type="EMBL" id="KAF2765535.1"/>
    </source>
</evidence>
<feature type="transmembrane region" description="Helical" evidence="6">
    <location>
        <begin position="297"/>
        <end position="316"/>
    </location>
</feature>
<dbReference type="EMBL" id="ML995889">
    <property type="protein sequence ID" value="KAF2765535.1"/>
    <property type="molecule type" value="Genomic_DNA"/>
</dbReference>
<evidence type="ECO:0000313" key="8">
    <source>
        <dbReference type="Proteomes" id="UP000799436"/>
    </source>
</evidence>
<feature type="transmembrane region" description="Helical" evidence="6">
    <location>
        <begin position="336"/>
        <end position="356"/>
    </location>
</feature>
<dbReference type="InterPro" id="IPR011701">
    <property type="entry name" value="MFS"/>
</dbReference>
<accession>A0A6G1KY33</accession>
<dbReference type="GO" id="GO:0016020">
    <property type="term" value="C:membrane"/>
    <property type="evidence" value="ECO:0007669"/>
    <property type="project" value="UniProtKB-SubCell"/>
</dbReference>
<dbReference type="AlphaFoldDB" id="A0A6G1KY33"/>
<evidence type="ECO:0000256" key="5">
    <source>
        <dbReference type="SAM" id="MobiDB-lite"/>
    </source>
</evidence>
<evidence type="ECO:0000256" key="6">
    <source>
        <dbReference type="SAM" id="Phobius"/>
    </source>
</evidence>
<dbReference type="InterPro" id="IPR036259">
    <property type="entry name" value="MFS_trans_sf"/>
</dbReference>
<keyword evidence="3 6" id="KW-1133">Transmembrane helix</keyword>
<dbReference type="PANTHER" id="PTHR10924">
    <property type="entry name" value="MAJOR FACILITATOR SUPERFAMILY PROTEIN-RELATED"/>
    <property type="match status" value="1"/>
</dbReference>
<evidence type="ECO:0000256" key="3">
    <source>
        <dbReference type="ARBA" id="ARBA00022989"/>
    </source>
</evidence>
<gene>
    <name evidence="7" type="ORF">EJ03DRAFT_345611</name>
</gene>
<proteinExistence type="predicted"/>
<feature type="transmembrane region" description="Helical" evidence="6">
    <location>
        <begin position="428"/>
        <end position="448"/>
    </location>
</feature>
<feature type="transmembrane region" description="Helical" evidence="6">
    <location>
        <begin position="368"/>
        <end position="386"/>
    </location>
</feature>
<dbReference type="PANTHER" id="PTHR10924:SF6">
    <property type="entry name" value="SOLUTE CARRIER FAMILY 49 MEMBER A3"/>
    <property type="match status" value="1"/>
</dbReference>
<dbReference type="OrthoDB" id="422206at2759"/>
<feature type="transmembrane region" description="Helical" evidence="6">
    <location>
        <begin position="80"/>
        <end position="98"/>
    </location>
</feature>
<evidence type="ECO:0000256" key="1">
    <source>
        <dbReference type="ARBA" id="ARBA00004141"/>
    </source>
</evidence>
<evidence type="ECO:0000256" key="4">
    <source>
        <dbReference type="ARBA" id="ARBA00023136"/>
    </source>
</evidence>
<feature type="transmembrane region" description="Helical" evidence="6">
    <location>
        <begin position="463"/>
        <end position="482"/>
    </location>
</feature>
<keyword evidence="2 6" id="KW-0812">Transmembrane</keyword>
<protein>
    <submittedName>
        <fullName evidence="7">MFS general substrate transporter</fullName>
    </submittedName>
</protein>
<comment type="subcellular location">
    <subcellularLocation>
        <location evidence="1">Membrane</location>
        <topology evidence="1">Multi-pass membrane protein</topology>
    </subcellularLocation>
</comment>
<dbReference type="Proteomes" id="UP000799436">
    <property type="component" value="Unassembled WGS sequence"/>
</dbReference>
<organism evidence="7 8">
    <name type="scientific">Teratosphaeria nubilosa</name>
    <dbReference type="NCBI Taxonomy" id="161662"/>
    <lineage>
        <taxon>Eukaryota</taxon>
        <taxon>Fungi</taxon>
        <taxon>Dikarya</taxon>
        <taxon>Ascomycota</taxon>
        <taxon>Pezizomycotina</taxon>
        <taxon>Dothideomycetes</taxon>
        <taxon>Dothideomycetidae</taxon>
        <taxon>Mycosphaerellales</taxon>
        <taxon>Teratosphaeriaceae</taxon>
        <taxon>Teratosphaeria</taxon>
    </lineage>
</organism>
<dbReference type="SUPFAM" id="SSF103473">
    <property type="entry name" value="MFS general substrate transporter"/>
    <property type="match status" value="1"/>
</dbReference>
<reference evidence="7" key="1">
    <citation type="journal article" date="2020" name="Stud. Mycol.">
        <title>101 Dothideomycetes genomes: a test case for predicting lifestyles and emergence of pathogens.</title>
        <authorList>
            <person name="Haridas S."/>
            <person name="Albert R."/>
            <person name="Binder M."/>
            <person name="Bloem J."/>
            <person name="Labutti K."/>
            <person name="Salamov A."/>
            <person name="Andreopoulos B."/>
            <person name="Baker S."/>
            <person name="Barry K."/>
            <person name="Bills G."/>
            <person name="Bluhm B."/>
            <person name="Cannon C."/>
            <person name="Castanera R."/>
            <person name="Culley D."/>
            <person name="Daum C."/>
            <person name="Ezra D."/>
            <person name="Gonzalez J."/>
            <person name="Henrissat B."/>
            <person name="Kuo A."/>
            <person name="Liang C."/>
            <person name="Lipzen A."/>
            <person name="Lutzoni F."/>
            <person name="Magnuson J."/>
            <person name="Mondo S."/>
            <person name="Nolan M."/>
            <person name="Ohm R."/>
            <person name="Pangilinan J."/>
            <person name="Park H.-J."/>
            <person name="Ramirez L."/>
            <person name="Alfaro M."/>
            <person name="Sun H."/>
            <person name="Tritt A."/>
            <person name="Yoshinaga Y."/>
            <person name="Zwiers L.-H."/>
            <person name="Turgeon B."/>
            <person name="Goodwin S."/>
            <person name="Spatafora J."/>
            <person name="Crous P."/>
            <person name="Grigoriev I."/>
        </authorList>
    </citation>
    <scope>NUCLEOTIDE SEQUENCE</scope>
    <source>
        <strain evidence="7">CBS 116005</strain>
    </source>
</reference>
<dbReference type="Pfam" id="PF07690">
    <property type="entry name" value="MFS_1"/>
    <property type="match status" value="1"/>
</dbReference>
<dbReference type="InterPro" id="IPR049680">
    <property type="entry name" value="FLVCR1-2_SLC49-like"/>
</dbReference>
<feature type="transmembrane region" description="Helical" evidence="6">
    <location>
        <begin position="147"/>
        <end position="163"/>
    </location>
</feature>
<keyword evidence="4 6" id="KW-0472">Membrane</keyword>
<sequence length="493" mass="51890">MRWERGGGAQEAAAGWRVLDVTFHQHALSQAQNENGKSPNNILERSATASSTDEGPSNPHSSTTTAPTQPHQYTLYPHRYLGLLHLLLLNIVISWSWLTFAPLSSTSAAYFSLPESAINWLSTAFLFAFLPPTPLVILALNKGGPKTSILISSALVLVGNWIRYAGTVAGESGKFGVVVFGQVVIGFAQPFVLAAPTRYANLWFSDSGRVSAIAVMTLANPLGAALGQLVGPLWAPGTDDGDTTGIPKLVLYTAILSTVSTIPAPLLPRAPPTPPSAIAAEEPLDLEAALKVLPKNISFWLLFIPFSLYVALFNATSSLLNQILQPYAFTETQAGIAGGLLILVGLVASALVSPLVDRTKAYLRTIKLLVPFIAASYVILIFIPSTRSVAGVYTICAILGATSFSLLPCALEYLVVATHPVSPEITSTICWSGGQLLGAVFILVMGALEGEVGQPVGSLRRALIFQAVIGCVAVVPALMLGLGRGRGDGVAIG</sequence>
<name>A0A6G1KY33_9PEZI</name>